<reference evidence="2 3" key="1">
    <citation type="journal article" date="2019" name="Commun. Biol.">
        <title>The bagworm genome reveals a unique fibroin gene that provides high tensile strength.</title>
        <authorList>
            <person name="Kono N."/>
            <person name="Nakamura H."/>
            <person name="Ohtoshi R."/>
            <person name="Tomita M."/>
            <person name="Numata K."/>
            <person name="Arakawa K."/>
        </authorList>
    </citation>
    <scope>NUCLEOTIDE SEQUENCE [LARGE SCALE GENOMIC DNA]</scope>
</reference>
<dbReference type="OrthoDB" id="414730at2759"/>
<organism evidence="2 3">
    <name type="scientific">Eumeta variegata</name>
    <name type="common">Bagworm moth</name>
    <name type="synonym">Eumeta japonica</name>
    <dbReference type="NCBI Taxonomy" id="151549"/>
    <lineage>
        <taxon>Eukaryota</taxon>
        <taxon>Metazoa</taxon>
        <taxon>Ecdysozoa</taxon>
        <taxon>Arthropoda</taxon>
        <taxon>Hexapoda</taxon>
        <taxon>Insecta</taxon>
        <taxon>Pterygota</taxon>
        <taxon>Neoptera</taxon>
        <taxon>Endopterygota</taxon>
        <taxon>Lepidoptera</taxon>
        <taxon>Glossata</taxon>
        <taxon>Ditrysia</taxon>
        <taxon>Tineoidea</taxon>
        <taxon>Psychidae</taxon>
        <taxon>Oiketicinae</taxon>
        <taxon>Eumeta</taxon>
    </lineage>
</organism>
<feature type="region of interest" description="Disordered" evidence="1">
    <location>
        <begin position="124"/>
        <end position="145"/>
    </location>
</feature>
<keyword evidence="3" id="KW-1185">Reference proteome</keyword>
<name>A0A4C1Y370_EUMVA</name>
<sequence length="199" mass="21928">MVAIIVGVAGSRMSVFSYNTVRVWSGSFYQQAGAWRSRRSVRNKELEFVNSTVFLGITLDDRLQWSPHISYKLQVQGILRSRHALPGPRSALQEAVVENDVSLQTVGGNVIGDYELWEKCVSAPSRRRPSAPPCPRRAVTARASDTGRAVMTGIYPGRAAPSQIRRSEPSVSVGRRPPARRRRPPRAAISCVSDVSTLN</sequence>
<feature type="region of interest" description="Disordered" evidence="1">
    <location>
        <begin position="157"/>
        <end position="199"/>
    </location>
</feature>
<comment type="caution">
    <text evidence="2">The sequence shown here is derived from an EMBL/GenBank/DDBJ whole genome shotgun (WGS) entry which is preliminary data.</text>
</comment>
<proteinExistence type="predicted"/>
<dbReference type="EMBL" id="BGZK01001053">
    <property type="protein sequence ID" value="GBP69793.1"/>
    <property type="molecule type" value="Genomic_DNA"/>
</dbReference>
<gene>
    <name evidence="2" type="ORF">EVAR_51956_1</name>
</gene>
<dbReference type="Proteomes" id="UP000299102">
    <property type="component" value="Unassembled WGS sequence"/>
</dbReference>
<protein>
    <submittedName>
        <fullName evidence="2">Uncharacterized protein</fullName>
    </submittedName>
</protein>
<evidence type="ECO:0000313" key="3">
    <source>
        <dbReference type="Proteomes" id="UP000299102"/>
    </source>
</evidence>
<evidence type="ECO:0000256" key="1">
    <source>
        <dbReference type="SAM" id="MobiDB-lite"/>
    </source>
</evidence>
<dbReference type="AlphaFoldDB" id="A0A4C1Y370"/>
<accession>A0A4C1Y370</accession>
<evidence type="ECO:0000313" key="2">
    <source>
        <dbReference type="EMBL" id="GBP69793.1"/>
    </source>
</evidence>